<keyword evidence="1" id="KW-0732">Signal</keyword>
<organism evidence="2 3">
    <name type="scientific">Ascodesmis nigricans</name>
    <dbReference type="NCBI Taxonomy" id="341454"/>
    <lineage>
        <taxon>Eukaryota</taxon>
        <taxon>Fungi</taxon>
        <taxon>Dikarya</taxon>
        <taxon>Ascomycota</taxon>
        <taxon>Pezizomycotina</taxon>
        <taxon>Pezizomycetes</taxon>
        <taxon>Pezizales</taxon>
        <taxon>Ascodesmidaceae</taxon>
        <taxon>Ascodesmis</taxon>
    </lineage>
</organism>
<proteinExistence type="predicted"/>
<evidence type="ECO:0000313" key="3">
    <source>
        <dbReference type="Proteomes" id="UP000298138"/>
    </source>
</evidence>
<sequence>MCRLDLPLLVHALALPVCPRASDELSISCYNTNFASERIPIADVAHVANYFCHEVHGRPLLPGEELDFSVKSLSERPIQLRYTNTSPNEPWEVTYEACMEDIGRVWETCKGQYNTTAGGSAAWDDGVLSMEIKLPPLAGG</sequence>
<feature type="signal peptide" evidence="1">
    <location>
        <begin position="1"/>
        <end position="21"/>
    </location>
</feature>
<reference evidence="2 3" key="1">
    <citation type="submission" date="2019-04" db="EMBL/GenBank/DDBJ databases">
        <title>Comparative genomics and transcriptomics to analyze fruiting body development in filamentous ascomycetes.</title>
        <authorList>
            <consortium name="DOE Joint Genome Institute"/>
            <person name="Lutkenhaus R."/>
            <person name="Traeger S."/>
            <person name="Breuer J."/>
            <person name="Kuo A."/>
            <person name="Lipzen A."/>
            <person name="Pangilinan J."/>
            <person name="Dilworth D."/>
            <person name="Sandor L."/>
            <person name="Poggeler S."/>
            <person name="Barry K."/>
            <person name="Grigoriev I.V."/>
            <person name="Nowrousian M."/>
        </authorList>
    </citation>
    <scope>NUCLEOTIDE SEQUENCE [LARGE SCALE GENOMIC DNA]</scope>
    <source>
        <strain evidence="2 3">CBS 389.68</strain>
    </source>
</reference>
<evidence type="ECO:0000256" key="1">
    <source>
        <dbReference type="SAM" id="SignalP"/>
    </source>
</evidence>
<keyword evidence="3" id="KW-1185">Reference proteome</keyword>
<feature type="chain" id="PRO_5020490425" evidence="1">
    <location>
        <begin position="22"/>
        <end position="140"/>
    </location>
</feature>
<evidence type="ECO:0000313" key="2">
    <source>
        <dbReference type="EMBL" id="TGZ78504.1"/>
    </source>
</evidence>
<gene>
    <name evidence="2" type="ORF">EX30DRAFT_351061</name>
</gene>
<name>A0A4V3SI29_9PEZI</name>
<dbReference type="AlphaFoldDB" id="A0A4V3SI29"/>
<dbReference type="Proteomes" id="UP000298138">
    <property type="component" value="Unassembled WGS sequence"/>
</dbReference>
<protein>
    <submittedName>
        <fullName evidence="2">Uncharacterized protein</fullName>
    </submittedName>
</protein>
<accession>A0A4V3SI29</accession>
<dbReference type="EMBL" id="ML220141">
    <property type="protein sequence ID" value="TGZ78504.1"/>
    <property type="molecule type" value="Genomic_DNA"/>
</dbReference>
<dbReference type="InParanoid" id="A0A4V3SI29"/>